<keyword evidence="3" id="KW-1185">Reference proteome</keyword>
<gene>
    <name evidence="2" type="ORF">Agub_g9822</name>
</gene>
<reference evidence="2 3" key="1">
    <citation type="journal article" date="2021" name="Sci. Rep.">
        <title>Genome sequencing of the multicellular alga Astrephomene provides insights into convergent evolution of germ-soma differentiation.</title>
        <authorList>
            <person name="Yamashita S."/>
            <person name="Yamamoto K."/>
            <person name="Matsuzaki R."/>
            <person name="Suzuki S."/>
            <person name="Yamaguchi H."/>
            <person name="Hirooka S."/>
            <person name="Minakuchi Y."/>
            <person name="Miyagishima S."/>
            <person name="Kawachi M."/>
            <person name="Toyoda A."/>
            <person name="Nozaki H."/>
        </authorList>
    </citation>
    <scope>NUCLEOTIDE SEQUENCE [LARGE SCALE GENOMIC DNA]</scope>
    <source>
        <strain evidence="2 3">NIES-4017</strain>
    </source>
</reference>
<proteinExistence type="predicted"/>
<feature type="region of interest" description="Disordered" evidence="1">
    <location>
        <begin position="37"/>
        <end position="143"/>
    </location>
</feature>
<dbReference type="AlphaFoldDB" id="A0AAD3DUB5"/>
<sequence length="143" mass="15564">MLCNRILLHRNPHGAKPLIASRFTRTFFCSKVRSSRLTMGSHEGRVDPESIPSSKFGSGNPHTQSADDTQGIVTGCDELKAGEPAPGAVQELVQDVVQQDREEKQQQEQQGEKQQQEQQGRRLGMPPDGSAAATGGYGKEDCC</sequence>
<evidence type="ECO:0000313" key="2">
    <source>
        <dbReference type="EMBL" id="GFR47998.1"/>
    </source>
</evidence>
<organism evidence="2 3">
    <name type="scientific">Astrephomene gubernaculifera</name>
    <dbReference type="NCBI Taxonomy" id="47775"/>
    <lineage>
        <taxon>Eukaryota</taxon>
        <taxon>Viridiplantae</taxon>
        <taxon>Chlorophyta</taxon>
        <taxon>core chlorophytes</taxon>
        <taxon>Chlorophyceae</taxon>
        <taxon>CS clade</taxon>
        <taxon>Chlamydomonadales</taxon>
        <taxon>Astrephomenaceae</taxon>
        <taxon>Astrephomene</taxon>
    </lineage>
</organism>
<comment type="caution">
    <text evidence="2">The sequence shown here is derived from an EMBL/GenBank/DDBJ whole genome shotgun (WGS) entry which is preliminary data.</text>
</comment>
<dbReference type="Proteomes" id="UP001054857">
    <property type="component" value="Unassembled WGS sequence"/>
</dbReference>
<evidence type="ECO:0000313" key="3">
    <source>
        <dbReference type="Proteomes" id="UP001054857"/>
    </source>
</evidence>
<accession>A0AAD3DUB5</accession>
<name>A0AAD3DUB5_9CHLO</name>
<evidence type="ECO:0000256" key="1">
    <source>
        <dbReference type="SAM" id="MobiDB-lite"/>
    </source>
</evidence>
<protein>
    <submittedName>
        <fullName evidence="2">Uncharacterized protein</fullName>
    </submittedName>
</protein>
<dbReference type="EMBL" id="BMAR01000021">
    <property type="protein sequence ID" value="GFR47998.1"/>
    <property type="molecule type" value="Genomic_DNA"/>
</dbReference>
<feature type="compositionally biased region" description="Basic and acidic residues" evidence="1">
    <location>
        <begin position="98"/>
        <end position="115"/>
    </location>
</feature>
<feature type="compositionally biased region" description="Polar residues" evidence="1">
    <location>
        <begin position="51"/>
        <end position="72"/>
    </location>
</feature>